<protein>
    <submittedName>
        <fullName evidence="1">Uncharacterized protein</fullName>
    </submittedName>
</protein>
<comment type="caution">
    <text evidence="1">The sequence shown here is derived from an EMBL/GenBank/DDBJ whole genome shotgun (WGS) entry which is preliminary data.</text>
</comment>
<proteinExistence type="predicted"/>
<dbReference type="EMBL" id="FWXZ01000001">
    <property type="protein sequence ID" value="SMC39688.1"/>
    <property type="molecule type" value="Genomic_DNA"/>
</dbReference>
<gene>
    <name evidence="1" type="ORF">SAMN06297397_0606</name>
</gene>
<organism evidence="1 2">
    <name type="scientific">Aristaeella lactis</name>
    <dbReference type="NCBI Taxonomy" id="3046383"/>
    <lineage>
        <taxon>Bacteria</taxon>
        <taxon>Bacillati</taxon>
        <taxon>Bacillota</taxon>
        <taxon>Clostridia</taxon>
        <taxon>Eubacteriales</taxon>
        <taxon>Aristaeellaceae</taxon>
        <taxon>Aristaeella</taxon>
    </lineage>
</organism>
<sequence>MMKLENLREETESALYGLTADDSLKYRILQKAAQTPAETTKKGFHPFPVLCSVLAVLLLLTVALNHVRPLTPVEPGEMTVFAAGGKEEGSTSVFSSINASDIVSMELTSVGKLESSEKCAQLLSMLQQESFPAADEKWDNNEYLIISTSDGQSVKYPVNEPYFLYNTCWECQSFFDLFRNSIGK</sequence>
<keyword evidence="2" id="KW-1185">Reference proteome</keyword>
<evidence type="ECO:0000313" key="2">
    <source>
        <dbReference type="Proteomes" id="UP000192328"/>
    </source>
</evidence>
<accession>A0AC61PIH3</accession>
<dbReference type="Proteomes" id="UP000192328">
    <property type="component" value="Unassembled WGS sequence"/>
</dbReference>
<reference evidence="1" key="1">
    <citation type="submission" date="2017-04" db="EMBL/GenBank/DDBJ databases">
        <authorList>
            <person name="Varghese N."/>
            <person name="Submissions S."/>
        </authorList>
    </citation>
    <scope>NUCLEOTIDE SEQUENCE</scope>
    <source>
        <strain evidence="1">WTE2008</strain>
    </source>
</reference>
<name>A0AC61PIH3_9FIRM</name>
<evidence type="ECO:0000313" key="1">
    <source>
        <dbReference type="EMBL" id="SMC39688.1"/>
    </source>
</evidence>